<reference evidence="2" key="1">
    <citation type="submission" date="2021-01" db="EMBL/GenBank/DDBJ databases">
        <authorList>
            <person name="Corre E."/>
            <person name="Pelletier E."/>
            <person name="Niang G."/>
            <person name="Scheremetjew M."/>
            <person name="Finn R."/>
            <person name="Kale V."/>
            <person name="Holt S."/>
            <person name="Cochrane G."/>
            <person name="Meng A."/>
            <person name="Brown T."/>
            <person name="Cohen L."/>
        </authorList>
    </citation>
    <scope>NUCLEOTIDE SEQUENCE</scope>
    <source>
        <strain evidence="2">CCMP2222</strain>
    </source>
</reference>
<feature type="region of interest" description="Disordered" evidence="1">
    <location>
        <begin position="77"/>
        <end position="369"/>
    </location>
</feature>
<feature type="compositionally biased region" description="Basic and acidic residues" evidence="1">
    <location>
        <begin position="185"/>
        <end position="203"/>
    </location>
</feature>
<evidence type="ECO:0000313" key="2">
    <source>
        <dbReference type="EMBL" id="CAD9368925.1"/>
    </source>
</evidence>
<feature type="compositionally biased region" description="Polar residues" evidence="1">
    <location>
        <begin position="138"/>
        <end position="151"/>
    </location>
</feature>
<protein>
    <submittedName>
        <fullName evidence="2">Uncharacterized protein</fullName>
    </submittedName>
</protein>
<sequence>MASHSMKASRKGRNLCNYSGSGLGWKGSTRRNTYIGKDCAQNRMCSESYMRNSNYDGRPPPEVKKCTTLSRAIAVEEGRRKNEPPCLRARPGYLGAEADQGPEESARPSLVSPITPENQTTKAAGGRCTWIDTREKQTPPQQNRATQESPTLSPPQEQQQQQQQRPAPEPAQPRPSQQLLVKPAEGAKADKEEVPRALKETARRSGNVELHRGSQQPKQPQQHSPSKAEPSSPSHEQPDKRHAVQAKLGGSGAQSQPAIVISSPHRATSPVGSSERSSPRLHPGSEPGCRPLVGEGNSFMRFSTASTKSPRAGSSVYSDNLDTSRMSQGWSATLSGSQFGGSGERLDPKKWSSAATDRSKKKPVPPGYAHDELIVLDQLRKKRDEAEGAQREELDKQLLTLLHERRLGSSAVASSRPMCAAFTDRTLRKREGMGSRAVMTTEDGGNEPASNADCGCAVCKPHLVSPAGSASHSIHMSLQPYVHREDTTPSSPQAPRQKGERQGRRSPGSPNFNSERMGLAIKAAALPEPGELQADFVDQRSLAIQMGIKAKSRSHSADPTTAGRYRRKPDIYLESSPPYRTRLEGCFDPSARREVAMILSPRVSDPPLPTRITDCRKGNGEHKFMVSEHAEKVSVHWNQPLYRYEVASCKETEGPSRCASLPSSNFVSFPRHGEGSPRRGEEFEGCAGNYTPSGWGQGGRRSPRPHEGCEVAQATNHSLLAEEAARTRAERMASDPHFTSLCAFTQASFEGQGRELHEVKERYTTIQAQKMASILAWD</sequence>
<gene>
    <name evidence="2" type="ORF">AAND1436_LOCUS3957</name>
</gene>
<name>A0A7S2F0X7_9DINO</name>
<feature type="compositionally biased region" description="Low complexity" evidence="1">
    <location>
        <begin position="154"/>
        <end position="166"/>
    </location>
</feature>
<proteinExistence type="predicted"/>
<dbReference type="EMBL" id="HBGQ01008002">
    <property type="protein sequence ID" value="CAD9368925.1"/>
    <property type="molecule type" value="Transcribed_RNA"/>
</dbReference>
<accession>A0A7S2F0X7</accession>
<organism evidence="2">
    <name type="scientific">Alexandrium andersonii</name>
    <dbReference type="NCBI Taxonomy" id="327968"/>
    <lineage>
        <taxon>Eukaryota</taxon>
        <taxon>Sar</taxon>
        <taxon>Alveolata</taxon>
        <taxon>Dinophyceae</taxon>
        <taxon>Gonyaulacales</taxon>
        <taxon>Pyrocystaceae</taxon>
        <taxon>Alexandrium</taxon>
    </lineage>
</organism>
<evidence type="ECO:0000256" key="1">
    <source>
        <dbReference type="SAM" id="MobiDB-lite"/>
    </source>
</evidence>
<feature type="compositionally biased region" description="Polar residues" evidence="1">
    <location>
        <begin position="300"/>
        <end position="309"/>
    </location>
</feature>
<feature type="region of interest" description="Disordered" evidence="1">
    <location>
        <begin position="484"/>
        <end position="514"/>
    </location>
</feature>
<feature type="compositionally biased region" description="Low complexity" evidence="1">
    <location>
        <begin position="214"/>
        <end position="227"/>
    </location>
</feature>
<feature type="compositionally biased region" description="Polar residues" evidence="1">
    <location>
        <begin position="315"/>
        <end position="337"/>
    </location>
</feature>
<dbReference type="AlphaFoldDB" id="A0A7S2F0X7"/>